<accession>A0ABR3DJC8</accession>
<comment type="caution">
    <text evidence="1">The sequence shown here is derived from an EMBL/GenBank/DDBJ whole genome shotgun (WGS) entry which is preliminary data.</text>
</comment>
<evidence type="ECO:0000313" key="1">
    <source>
        <dbReference type="EMBL" id="KAL0472790.1"/>
    </source>
</evidence>
<reference evidence="1 2" key="1">
    <citation type="submission" date="2023-09" db="EMBL/GenBank/DDBJ databases">
        <title>Multi-omics analysis of a traditional fermented food reveals byproduct-associated fungal strains for waste-to-food upcycling.</title>
        <authorList>
            <consortium name="Lawrence Berkeley National Laboratory"/>
            <person name="Rekdal V.M."/>
            <person name="Villalobos-Escobedo J.M."/>
            <person name="Rodriguez-Valeron N."/>
            <person name="Garcia M.O."/>
            <person name="Vasquez D.P."/>
            <person name="Damayanti I."/>
            <person name="Sorensen P.M."/>
            <person name="Baidoo E.E."/>
            <person name="De Carvalho A.C."/>
            <person name="Riley R."/>
            <person name="Lipzen A."/>
            <person name="He G."/>
            <person name="Yan M."/>
            <person name="Haridas S."/>
            <person name="Daum C."/>
            <person name="Yoshinaga Y."/>
            <person name="Ng V."/>
            <person name="Grigoriev I.V."/>
            <person name="Munk R."/>
            <person name="Nuraida L."/>
            <person name="Wijaya C.H."/>
            <person name="Morales P.-C."/>
            <person name="Keasling J.D."/>
        </authorList>
    </citation>
    <scope>NUCLEOTIDE SEQUENCE [LARGE SCALE GENOMIC DNA]</scope>
    <source>
        <strain evidence="1 2">FGSC 2613</strain>
    </source>
</reference>
<dbReference type="EMBL" id="JAVLET010000002">
    <property type="protein sequence ID" value="KAL0472790.1"/>
    <property type="molecule type" value="Genomic_DNA"/>
</dbReference>
<feature type="non-terminal residue" evidence="1">
    <location>
        <position position="1"/>
    </location>
</feature>
<evidence type="ECO:0000313" key="2">
    <source>
        <dbReference type="Proteomes" id="UP001451303"/>
    </source>
</evidence>
<keyword evidence="2" id="KW-1185">Reference proteome</keyword>
<organism evidence="1 2">
    <name type="scientific">Neurospora intermedia</name>
    <dbReference type="NCBI Taxonomy" id="5142"/>
    <lineage>
        <taxon>Eukaryota</taxon>
        <taxon>Fungi</taxon>
        <taxon>Dikarya</taxon>
        <taxon>Ascomycota</taxon>
        <taxon>Pezizomycotina</taxon>
        <taxon>Sordariomycetes</taxon>
        <taxon>Sordariomycetidae</taxon>
        <taxon>Sordariales</taxon>
        <taxon>Sordariaceae</taxon>
        <taxon>Neurospora</taxon>
    </lineage>
</organism>
<proteinExistence type="predicted"/>
<sequence>KSYTICGHRSTKRWLCRAFTRKEFHNKHGFRVTKITRKSTCSMRNKSRIEFGFCPDCVKARNH</sequence>
<protein>
    <submittedName>
        <fullName evidence="1">Uncharacterized protein</fullName>
    </submittedName>
</protein>
<dbReference type="Proteomes" id="UP001451303">
    <property type="component" value="Unassembled WGS sequence"/>
</dbReference>
<gene>
    <name evidence="1" type="ORF">QR685DRAFT_437269</name>
</gene>
<name>A0ABR3DJC8_NEUIN</name>